<dbReference type="AlphaFoldDB" id="A0A423PEJ7"/>
<comment type="caution">
    <text evidence="1">The sequence shown here is derived from an EMBL/GenBank/DDBJ whole genome shotgun (WGS) entry which is preliminary data.</text>
</comment>
<evidence type="ECO:0000313" key="2">
    <source>
        <dbReference type="Proteomes" id="UP000283993"/>
    </source>
</evidence>
<gene>
    <name evidence="1" type="ORF">SAOR_16265</name>
</gene>
<evidence type="ECO:0000313" key="1">
    <source>
        <dbReference type="EMBL" id="ROO23986.1"/>
    </source>
</evidence>
<accession>A0A423PEJ7</accession>
<organism evidence="1 2">
    <name type="scientific">Salinisphaera orenii MK-B5</name>
    <dbReference type="NCBI Taxonomy" id="856730"/>
    <lineage>
        <taxon>Bacteria</taxon>
        <taxon>Pseudomonadati</taxon>
        <taxon>Pseudomonadota</taxon>
        <taxon>Gammaproteobacteria</taxon>
        <taxon>Salinisphaerales</taxon>
        <taxon>Salinisphaeraceae</taxon>
        <taxon>Salinisphaera</taxon>
    </lineage>
</organism>
<dbReference type="Pfam" id="PF12224">
    <property type="entry name" value="Amidoligase_2"/>
    <property type="match status" value="1"/>
</dbReference>
<reference evidence="1 2" key="1">
    <citation type="submission" date="2013-10" db="EMBL/GenBank/DDBJ databases">
        <title>Salinisphaera orenii MK-B5 Genome Sequencing.</title>
        <authorList>
            <person name="Lai Q."/>
            <person name="Li C."/>
            <person name="Shao Z."/>
        </authorList>
    </citation>
    <scope>NUCLEOTIDE SEQUENCE [LARGE SCALE GENOMIC DNA]</scope>
    <source>
        <strain evidence="1 2">MK-B5</strain>
    </source>
</reference>
<evidence type="ECO:0008006" key="3">
    <source>
        <dbReference type="Google" id="ProtNLM"/>
    </source>
</evidence>
<protein>
    <recommendedName>
        <fullName evidence="3">Alpha-L-fucosidase</fullName>
    </recommendedName>
</protein>
<name>A0A423PEJ7_9GAMM</name>
<keyword evidence="2" id="KW-1185">Reference proteome</keyword>
<dbReference type="InterPro" id="IPR022025">
    <property type="entry name" value="Amidoligase_2"/>
</dbReference>
<dbReference type="Proteomes" id="UP000283993">
    <property type="component" value="Unassembled WGS sequence"/>
</dbReference>
<dbReference type="EMBL" id="AYKH01000044">
    <property type="protein sequence ID" value="ROO23986.1"/>
    <property type="molecule type" value="Genomic_DNA"/>
</dbReference>
<proteinExistence type="predicted"/>
<sequence length="333" mass="37845">MTADHPVSENPPLRRPSRLHTAAQGVRRVGVELEFSGLTIERISETVRSTLGGEIRPASAYEHAVVDTPWGDFAIELDYAYLKERGRRENDDGLWGDVERVSEDLLGALAKRVVPFEIVCPPIAIDRLHELHPMIAALREAGARGTGASAVYAFGLHLNPELPDLETTTLLGYIRAFTVAYDWLVRASAIDISRRVFPYIQPYPREYARLICDPDYRPDRDRLIDDYLAHNASRNRALDMLPVFAHLDAERVRKAVDDHLVSARPALHHRLPNCEIERPGWDLAPDWNRWLVVEELAADAPRLDRLCRAYRDVLEQPMGDWFGGWADTFERDA</sequence>